<dbReference type="PROSITE" id="PS51140">
    <property type="entry name" value="CUE"/>
    <property type="match status" value="1"/>
</dbReference>
<evidence type="ECO:0000256" key="1">
    <source>
        <dbReference type="SAM" id="MobiDB-lite"/>
    </source>
</evidence>
<feature type="compositionally biased region" description="Basic and acidic residues" evidence="1">
    <location>
        <begin position="164"/>
        <end position="178"/>
    </location>
</feature>
<name>A0AAD9CSX9_PAPLA</name>
<organism evidence="4 5">
    <name type="scientific">Papiliotrema laurentii</name>
    <name type="common">Cryptococcus laurentii</name>
    <dbReference type="NCBI Taxonomy" id="5418"/>
    <lineage>
        <taxon>Eukaryota</taxon>
        <taxon>Fungi</taxon>
        <taxon>Dikarya</taxon>
        <taxon>Basidiomycota</taxon>
        <taxon>Agaricomycotina</taxon>
        <taxon>Tremellomycetes</taxon>
        <taxon>Tremellales</taxon>
        <taxon>Rhynchogastremaceae</taxon>
        <taxon>Papiliotrema</taxon>
    </lineage>
</organism>
<keyword evidence="2" id="KW-0472">Membrane</keyword>
<comment type="caution">
    <text evidence="4">The sequence shown here is derived from an EMBL/GenBank/DDBJ whole genome shotgun (WGS) entry which is preliminary data.</text>
</comment>
<feature type="transmembrane region" description="Helical" evidence="2">
    <location>
        <begin position="6"/>
        <end position="23"/>
    </location>
</feature>
<dbReference type="AlphaFoldDB" id="A0AAD9CSX9"/>
<evidence type="ECO:0000313" key="4">
    <source>
        <dbReference type="EMBL" id="KAK1920917.1"/>
    </source>
</evidence>
<reference evidence="4" key="1">
    <citation type="submission" date="2023-02" db="EMBL/GenBank/DDBJ databases">
        <title>Identification and recombinant expression of a fungal hydrolase from Papiliotrema laurentii that hydrolyzes apple cutin and clears colloidal polyester polyurethane.</title>
        <authorList>
            <consortium name="DOE Joint Genome Institute"/>
            <person name="Roman V.A."/>
            <person name="Bojanowski C."/>
            <person name="Crable B.R."/>
            <person name="Wagner D.N."/>
            <person name="Hung C.S."/>
            <person name="Nadeau L.J."/>
            <person name="Schratz L."/>
            <person name="Haridas S."/>
            <person name="Pangilinan J."/>
            <person name="Lipzen A."/>
            <person name="Na H."/>
            <person name="Yan M."/>
            <person name="Ng V."/>
            <person name="Grigoriev I.V."/>
            <person name="Spatafora J.W."/>
            <person name="Barlow D."/>
            <person name="Biffinger J."/>
            <person name="Kelley-Loughnane N."/>
            <person name="Varaljay V.A."/>
            <person name="Crookes-Goodson W.J."/>
        </authorList>
    </citation>
    <scope>NUCLEOTIDE SEQUENCE</scope>
    <source>
        <strain evidence="4">5307AH</strain>
    </source>
</reference>
<keyword evidence="5" id="KW-1185">Reference proteome</keyword>
<feature type="domain" description="CUE" evidence="3">
    <location>
        <begin position="39"/>
        <end position="81"/>
    </location>
</feature>
<sequence length="204" mass="22662">MSSEDIAPTILLIVILYFVFRCLSRPRQSASGEAGIRGVTRAMVDTVHGAFPDIPASNIIYSLSRTRSSQATSEEILERGFLPAPPASFSIPASLLPDQPTPVLASTTTQSNTKFTNQQKPNQTLIDRFNLSSRLPSRKGKEKDPAESPATAEAEKPVVGAKNEWADSKERREQELRERKERMILEARRRLLEKQAKETTTPTV</sequence>
<feature type="compositionally biased region" description="Polar residues" evidence="1">
    <location>
        <begin position="104"/>
        <end position="135"/>
    </location>
</feature>
<keyword evidence="2" id="KW-1133">Transmembrane helix</keyword>
<dbReference type="InterPro" id="IPR003892">
    <property type="entry name" value="CUE"/>
</dbReference>
<dbReference type="CDD" id="cd14424">
    <property type="entry name" value="CUE_Cue1p_like"/>
    <property type="match status" value="1"/>
</dbReference>
<evidence type="ECO:0000313" key="5">
    <source>
        <dbReference type="Proteomes" id="UP001182556"/>
    </source>
</evidence>
<dbReference type="Gene3D" id="1.10.8.10">
    <property type="entry name" value="DNA helicase RuvA subunit, C-terminal domain"/>
    <property type="match status" value="1"/>
</dbReference>
<gene>
    <name evidence="4" type="ORF">DB88DRAFT_113432</name>
</gene>
<evidence type="ECO:0000259" key="3">
    <source>
        <dbReference type="PROSITE" id="PS51140"/>
    </source>
</evidence>
<protein>
    <recommendedName>
        <fullName evidence="3">CUE domain-containing protein</fullName>
    </recommendedName>
</protein>
<keyword evidence="2" id="KW-0812">Transmembrane</keyword>
<feature type="region of interest" description="Disordered" evidence="1">
    <location>
        <begin position="100"/>
        <end position="178"/>
    </location>
</feature>
<evidence type="ECO:0000256" key="2">
    <source>
        <dbReference type="SAM" id="Phobius"/>
    </source>
</evidence>
<dbReference type="Proteomes" id="UP001182556">
    <property type="component" value="Unassembled WGS sequence"/>
</dbReference>
<accession>A0AAD9CSX9</accession>
<proteinExistence type="predicted"/>
<dbReference type="EMBL" id="JAODAN010000012">
    <property type="protein sequence ID" value="KAK1920917.1"/>
    <property type="molecule type" value="Genomic_DNA"/>
</dbReference>
<dbReference type="GO" id="GO:0043130">
    <property type="term" value="F:ubiquitin binding"/>
    <property type="evidence" value="ECO:0007669"/>
    <property type="project" value="InterPro"/>
</dbReference>